<dbReference type="AlphaFoldDB" id="A0AAV4VMN1"/>
<sequence length="99" mass="11477">MDLRALFLFLASDSVFRPAGGLENARKEKFVNVHLCCNFDRWFDCVFANLIHLLFGKYKYIKKINVVLQLFTFCGFFKNLNSESGLLAKTQTQVRSLVF</sequence>
<gene>
    <name evidence="2" type="ORF">CEXT_607551</name>
</gene>
<keyword evidence="1" id="KW-0732">Signal</keyword>
<feature type="chain" id="PRO_5043764051" description="Secreted protein" evidence="1">
    <location>
        <begin position="22"/>
        <end position="99"/>
    </location>
</feature>
<feature type="signal peptide" evidence="1">
    <location>
        <begin position="1"/>
        <end position="21"/>
    </location>
</feature>
<dbReference type="EMBL" id="BPLR01014829">
    <property type="protein sequence ID" value="GIY71582.1"/>
    <property type="molecule type" value="Genomic_DNA"/>
</dbReference>
<evidence type="ECO:0000256" key="1">
    <source>
        <dbReference type="SAM" id="SignalP"/>
    </source>
</evidence>
<dbReference type="Proteomes" id="UP001054945">
    <property type="component" value="Unassembled WGS sequence"/>
</dbReference>
<name>A0AAV4VMN1_CAEEX</name>
<proteinExistence type="predicted"/>
<protein>
    <recommendedName>
        <fullName evidence="4">Secreted protein</fullName>
    </recommendedName>
</protein>
<comment type="caution">
    <text evidence="2">The sequence shown here is derived from an EMBL/GenBank/DDBJ whole genome shotgun (WGS) entry which is preliminary data.</text>
</comment>
<organism evidence="2 3">
    <name type="scientific">Caerostris extrusa</name>
    <name type="common">Bark spider</name>
    <name type="synonym">Caerostris bankana</name>
    <dbReference type="NCBI Taxonomy" id="172846"/>
    <lineage>
        <taxon>Eukaryota</taxon>
        <taxon>Metazoa</taxon>
        <taxon>Ecdysozoa</taxon>
        <taxon>Arthropoda</taxon>
        <taxon>Chelicerata</taxon>
        <taxon>Arachnida</taxon>
        <taxon>Araneae</taxon>
        <taxon>Araneomorphae</taxon>
        <taxon>Entelegynae</taxon>
        <taxon>Araneoidea</taxon>
        <taxon>Araneidae</taxon>
        <taxon>Caerostris</taxon>
    </lineage>
</organism>
<evidence type="ECO:0000313" key="2">
    <source>
        <dbReference type="EMBL" id="GIY71582.1"/>
    </source>
</evidence>
<evidence type="ECO:0000313" key="3">
    <source>
        <dbReference type="Proteomes" id="UP001054945"/>
    </source>
</evidence>
<reference evidence="2 3" key="1">
    <citation type="submission" date="2021-06" db="EMBL/GenBank/DDBJ databases">
        <title>Caerostris extrusa draft genome.</title>
        <authorList>
            <person name="Kono N."/>
            <person name="Arakawa K."/>
        </authorList>
    </citation>
    <scope>NUCLEOTIDE SEQUENCE [LARGE SCALE GENOMIC DNA]</scope>
</reference>
<accession>A0AAV4VMN1</accession>
<evidence type="ECO:0008006" key="4">
    <source>
        <dbReference type="Google" id="ProtNLM"/>
    </source>
</evidence>
<keyword evidence="3" id="KW-1185">Reference proteome</keyword>